<dbReference type="Proteomes" id="UP000307430">
    <property type="component" value="Unassembled WGS sequence"/>
</dbReference>
<dbReference type="Pfam" id="PF03050">
    <property type="entry name" value="DDE_Tnp_IS66"/>
    <property type="match status" value="1"/>
</dbReference>
<evidence type="ECO:0000313" key="4">
    <source>
        <dbReference type="Proteomes" id="UP000307430"/>
    </source>
</evidence>
<comment type="caution">
    <text evidence="3">The sequence shown here is derived from an EMBL/GenBank/DDBJ whole genome shotgun (WGS) entry which is preliminary data.</text>
</comment>
<keyword evidence="4" id="KW-1185">Reference proteome</keyword>
<sequence length="94" mass="10377">MVPRLSHQTEEVSPAAPSTGFTSGLQVDAYAGVNELCRSGQITEAACRAHARREIHDAHIRGQSPLTEEVREWSGGLYTIEANVREMLMEQRLA</sequence>
<name>A0A5R9LJY9_9ENTR</name>
<evidence type="ECO:0000259" key="2">
    <source>
        <dbReference type="Pfam" id="PF03050"/>
    </source>
</evidence>
<reference evidence="3 4" key="1">
    <citation type="submission" date="2019-05" db="EMBL/GenBank/DDBJ databases">
        <title>Genome sequence of Klebsiella sp strain TOUT106.</title>
        <authorList>
            <person name="Rahi P."/>
            <person name="Chaudhari D."/>
        </authorList>
    </citation>
    <scope>NUCLEOTIDE SEQUENCE [LARGE SCALE GENOMIC DNA]</scope>
    <source>
        <strain evidence="3 4">TOUT106</strain>
    </source>
</reference>
<accession>A0A5R9LJY9</accession>
<protein>
    <recommendedName>
        <fullName evidence="2">Transposase IS66 central domain-containing protein</fullName>
    </recommendedName>
</protein>
<dbReference type="InterPro" id="IPR052344">
    <property type="entry name" value="Transposase-related"/>
</dbReference>
<proteinExistence type="predicted"/>
<evidence type="ECO:0000256" key="1">
    <source>
        <dbReference type="SAM" id="MobiDB-lite"/>
    </source>
</evidence>
<organism evidence="3 4">
    <name type="scientific">Klebsiella indica</name>
    <dbReference type="NCBI Taxonomy" id="2582917"/>
    <lineage>
        <taxon>Bacteria</taxon>
        <taxon>Pseudomonadati</taxon>
        <taxon>Pseudomonadota</taxon>
        <taxon>Gammaproteobacteria</taxon>
        <taxon>Enterobacterales</taxon>
        <taxon>Enterobacteriaceae</taxon>
        <taxon>Klebsiella/Raoultella group</taxon>
        <taxon>Klebsiella</taxon>
    </lineage>
</organism>
<feature type="domain" description="Transposase IS66 central" evidence="2">
    <location>
        <begin position="19"/>
        <end position="93"/>
    </location>
</feature>
<dbReference type="InterPro" id="IPR004291">
    <property type="entry name" value="Transposase_IS66_central"/>
</dbReference>
<dbReference type="EMBL" id="VCHQ01000010">
    <property type="protein sequence ID" value="TLV19971.1"/>
    <property type="molecule type" value="Genomic_DNA"/>
</dbReference>
<feature type="region of interest" description="Disordered" evidence="1">
    <location>
        <begin position="1"/>
        <end position="23"/>
    </location>
</feature>
<gene>
    <name evidence="3" type="ORF">FE839_09190</name>
</gene>
<dbReference type="PANTHER" id="PTHR33678:SF1">
    <property type="entry name" value="BLL1576 PROTEIN"/>
    <property type="match status" value="1"/>
</dbReference>
<evidence type="ECO:0000313" key="3">
    <source>
        <dbReference type="EMBL" id="TLV19971.1"/>
    </source>
</evidence>
<dbReference type="PANTHER" id="PTHR33678">
    <property type="entry name" value="BLL1576 PROTEIN"/>
    <property type="match status" value="1"/>
</dbReference>
<dbReference type="AlphaFoldDB" id="A0A5R9LJY9"/>